<dbReference type="RefSeq" id="WP_049743949.1">
    <property type="nucleotide sequence ID" value="NZ_CP012150.1"/>
</dbReference>
<dbReference type="OrthoDB" id="9803735at2"/>
<name>A0A0K0X2L9_MYCGD</name>
<dbReference type="Pfam" id="PF00126">
    <property type="entry name" value="HTH_1"/>
    <property type="match status" value="1"/>
</dbReference>
<comment type="similarity">
    <text evidence="1">Belongs to the LysR transcriptional regulatory family.</text>
</comment>
<evidence type="ECO:0000256" key="5">
    <source>
        <dbReference type="ARBA" id="ARBA00023163"/>
    </source>
</evidence>
<dbReference type="SUPFAM" id="SSF53850">
    <property type="entry name" value="Periplasmic binding protein-like II"/>
    <property type="match status" value="1"/>
</dbReference>
<dbReference type="PROSITE" id="PS50931">
    <property type="entry name" value="HTH_LYSR"/>
    <property type="match status" value="1"/>
</dbReference>
<dbReference type="InterPro" id="IPR011991">
    <property type="entry name" value="ArsR-like_HTH"/>
</dbReference>
<keyword evidence="2" id="KW-0805">Transcription regulation</keyword>
<dbReference type="AlphaFoldDB" id="A0A0K0X2L9"/>
<keyword evidence="3" id="KW-0238">DNA-binding</keyword>
<evidence type="ECO:0000256" key="1">
    <source>
        <dbReference type="ARBA" id="ARBA00009437"/>
    </source>
</evidence>
<sequence length="301" mass="32952">MLNPWRLQMLSLLDTLGTVRAVAESLHLSPSTVSQQLAVLEEETHTRLLERAGRRVRVTPTGLLLARRGREIIDRMAAVEAELRKLSDEPVGTVRLGLFQSAIPTLGVPAAARLADTHPHLHLELTELEPHESGAALRAGEVDVIVTTTDYMEFPWGDDLDIIAIGTDPIVLVLPHGHRLGRRPVVDLGTCSDEVWVCDRAGSYMAELTLRLCRQSGFEPRVAGRFSTVSLLVHHVRTQGSVALLPALAVGPEQNVLTRELTLPVHRNVVVAFRRSAARPAVHAVVDALRDHPEIPALTGR</sequence>
<dbReference type="Gene3D" id="1.10.10.10">
    <property type="entry name" value="Winged helix-like DNA-binding domain superfamily/Winged helix DNA-binding domain"/>
    <property type="match status" value="1"/>
</dbReference>
<dbReference type="GO" id="GO:0003700">
    <property type="term" value="F:DNA-binding transcription factor activity"/>
    <property type="evidence" value="ECO:0007669"/>
    <property type="project" value="InterPro"/>
</dbReference>
<evidence type="ECO:0000259" key="6">
    <source>
        <dbReference type="PROSITE" id="PS50931"/>
    </source>
</evidence>
<evidence type="ECO:0000313" key="7">
    <source>
        <dbReference type="EMBL" id="AKS31538.1"/>
    </source>
</evidence>
<dbReference type="GO" id="GO:0032993">
    <property type="term" value="C:protein-DNA complex"/>
    <property type="evidence" value="ECO:0007669"/>
    <property type="project" value="TreeGrafter"/>
</dbReference>
<dbReference type="PATRIC" id="fig|134601.6.peg.1290"/>
<dbReference type="STRING" id="134601.AFA91_06215"/>
<reference evidence="7 8" key="1">
    <citation type="submission" date="2015-07" db="EMBL/GenBank/DDBJ databases">
        <title>Complete genome sequence of Mycobacterium goodii X7B, a facultative thermophilic biodesulfurizing bacterium.</title>
        <authorList>
            <person name="Yu B."/>
            <person name="Li F."/>
            <person name="Xu P."/>
        </authorList>
    </citation>
    <scope>NUCLEOTIDE SEQUENCE [LARGE SCALE GENOMIC DNA]</scope>
    <source>
        <strain evidence="7 8">X7B</strain>
    </source>
</reference>
<dbReference type="Proteomes" id="UP000062255">
    <property type="component" value="Chromosome"/>
</dbReference>
<dbReference type="PANTHER" id="PTHR30346">
    <property type="entry name" value="TRANSCRIPTIONAL DUAL REGULATOR HCAR-RELATED"/>
    <property type="match status" value="1"/>
</dbReference>
<dbReference type="KEGG" id="mgo:AFA91_06215"/>
<dbReference type="EMBL" id="CP012150">
    <property type="protein sequence ID" value="AKS31538.1"/>
    <property type="molecule type" value="Genomic_DNA"/>
</dbReference>
<dbReference type="InterPro" id="IPR005119">
    <property type="entry name" value="LysR_subst-bd"/>
</dbReference>
<protein>
    <submittedName>
        <fullName evidence="7">LysR family transcriptional regulator</fullName>
    </submittedName>
</protein>
<evidence type="ECO:0000256" key="3">
    <source>
        <dbReference type="ARBA" id="ARBA00023125"/>
    </source>
</evidence>
<feature type="domain" description="HTH lysR-type" evidence="6">
    <location>
        <begin position="1"/>
        <end position="59"/>
    </location>
</feature>
<proteinExistence type="inferred from homology"/>
<dbReference type="GO" id="GO:0003677">
    <property type="term" value="F:DNA binding"/>
    <property type="evidence" value="ECO:0007669"/>
    <property type="project" value="UniProtKB-KW"/>
</dbReference>
<dbReference type="SUPFAM" id="SSF46785">
    <property type="entry name" value="Winged helix' DNA-binding domain"/>
    <property type="match status" value="1"/>
</dbReference>
<dbReference type="Gene3D" id="3.40.190.10">
    <property type="entry name" value="Periplasmic binding protein-like II"/>
    <property type="match status" value="2"/>
</dbReference>
<dbReference type="CDD" id="cd00090">
    <property type="entry name" value="HTH_ARSR"/>
    <property type="match status" value="1"/>
</dbReference>
<evidence type="ECO:0000256" key="4">
    <source>
        <dbReference type="ARBA" id="ARBA00023159"/>
    </source>
</evidence>
<dbReference type="Pfam" id="PF03466">
    <property type="entry name" value="LysR_substrate"/>
    <property type="match status" value="1"/>
</dbReference>
<dbReference type="PANTHER" id="PTHR30346:SF29">
    <property type="entry name" value="LYSR SUBSTRATE-BINDING"/>
    <property type="match status" value="1"/>
</dbReference>
<dbReference type="InterPro" id="IPR036388">
    <property type="entry name" value="WH-like_DNA-bd_sf"/>
</dbReference>
<organism evidence="7 8">
    <name type="scientific">Mycolicibacterium goodii</name>
    <name type="common">Mycobacterium goodii</name>
    <dbReference type="NCBI Taxonomy" id="134601"/>
    <lineage>
        <taxon>Bacteria</taxon>
        <taxon>Bacillati</taxon>
        <taxon>Actinomycetota</taxon>
        <taxon>Actinomycetes</taxon>
        <taxon>Mycobacteriales</taxon>
        <taxon>Mycobacteriaceae</taxon>
        <taxon>Mycolicibacterium</taxon>
    </lineage>
</organism>
<keyword evidence="5" id="KW-0804">Transcription</keyword>
<keyword evidence="4" id="KW-0010">Activator</keyword>
<dbReference type="InterPro" id="IPR000847">
    <property type="entry name" value="LysR_HTH_N"/>
</dbReference>
<gene>
    <name evidence="7" type="ORF">AFA91_06215</name>
</gene>
<evidence type="ECO:0000256" key="2">
    <source>
        <dbReference type="ARBA" id="ARBA00023015"/>
    </source>
</evidence>
<accession>A0A0K0X2L9</accession>
<dbReference type="InterPro" id="IPR036390">
    <property type="entry name" value="WH_DNA-bd_sf"/>
</dbReference>
<evidence type="ECO:0000313" key="8">
    <source>
        <dbReference type="Proteomes" id="UP000062255"/>
    </source>
</evidence>